<evidence type="ECO:0000256" key="1">
    <source>
        <dbReference type="SAM" id="SignalP"/>
    </source>
</evidence>
<name>A0A1W2CRW0_9FIRM</name>
<evidence type="ECO:0000313" key="4">
    <source>
        <dbReference type="EMBL" id="SMC87694.1"/>
    </source>
</evidence>
<gene>
    <name evidence="4" type="ORF">SAMN02745168_0203</name>
</gene>
<dbReference type="Gene3D" id="3.30.565.40">
    <property type="entry name" value="Fervidobacterium nodosum Rt17-B1 like"/>
    <property type="match status" value="1"/>
</dbReference>
<dbReference type="STRING" id="1122930.SAMN02745168_0203"/>
<reference evidence="4 5" key="1">
    <citation type="submission" date="2017-04" db="EMBL/GenBank/DDBJ databases">
        <authorList>
            <person name="Afonso C.L."/>
            <person name="Miller P.J."/>
            <person name="Scott M.A."/>
            <person name="Spackman E."/>
            <person name="Goraichik I."/>
            <person name="Dimitrov K.M."/>
            <person name="Suarez D.L."/>
            <person name="Swayne D.E."/>
        </authorList>
    </citation>
    <scope>NUCLEOTIDE SEQUENCE [LARGE SCALE GENOMIC DNA]</scope>
    <source>
        <strain evidence="4 5">DSM 12816</strain>
    </source>
</reference>
<keyword evidence="1" id="KW-0732">Signal</keyword>
<dbReference type="InterPro" id="IPR025303">
    <property type="entry name" value="PdaC"/>
</dbReference>
<dbReference type="Proteomes" id="UP000192790">
    <property type="component" value="Unassembled WGS sequence"/>
</dbReference>
<keyword evidence="5" id="KW-1185">Reference proteome</keyword>
<sequence>MKTKTLLLAAALTLLLSACSGGTSATSTPTQAPSPSPTQVPAPVITVQSDSKEYKAQDSALILTVDCSLPFIENAQGVPAYEAINSYYKSEMSSHMDSSASDLLSTAQEDYDYSKEENYDFNSYASQMSFTQTLLGETRASFYRTVYSYTGGAHGNLAVIGDTFDLSDGKRLSLGDLFSVPEEEYTKRLQEEMIALAGTDPDLKEQLFEGYEQSIPEYFDPDNFYLTDEDLVIFYQPYDIAPWAAGVPTFKLPLEGLKDILQ</sequence>
<evidence type="ECO:0000313" key="5">
    <source>
        <dbReference type="Proteomes" id="UP000192790"/>
    </source>
</evidence>
<feature type="domain" description="Deacetylase PdaC" evidence="3">
    <location>
        <begin position="63"/>
        <end position="156"/>
    </location>
</feature>
<evidence type="ECO:0000259" key="2">
    <source>
        <dbReference type="Pfam" id="PF11738"/>
    </source>
</evidence>
<feature type="signal peptide" evidence="1">
    <location>
        <begin position="1"/>
        <end position="25"/>
    </location>
</feature>
<feature type="chain" id="PRO_5013389017" description="DUF3298 domain-containing protein" evidence="1">
    <location>
        <begin position="26"/>
        <end position="262"/>
    </location>
</feature>
<evidence type="ECO:0000259" key="3">
    <source>
        <dbReference type="Pfam" id="PF13739"/>
    </source>
</evidence>
<dbReference type="Pfam" id="PF11738">
    <property type="entry name" value="DUF3298"/>
    <property type="match status" value="1"/>
</dbReference>
<evidence type="ECO:0008006" key="6">
    <source>
        <dbReference type="Google" id="ProtNLM"/>
    </source>
</evidence>
<organism evidence="4 5">
    <name type="scientific">Papillibacter cinnamivorans DSM 12816</name>
    <dbReference type="NCBI Taxonomy" id="1122930"/>
    <lineage>
        <taxon>Bacteria</taxon>
        <taxon>Bacillati</taxon>
        <taxon>Bacillota</taxon>
        <taxon>Clostridia</taxon>
        <taxon>Eubacteriales</taxon>
        <taxon>Oscillospiraceae</taxon>
        <taxon>Papillibacter</taxon>
    </lineage>
</organism>
<protein>
    <recommendedName>
        <fullName evidence="6">DUF3298 domain-containing protein</fullName>
    </recommendedName>
</protein>
<proteinExistence type="predicted"/>
<dbReference type="PROSITE" id="PS51257">
    <property type="entry name" value="PROKAR_LIPOPROTEIN"/>
    <property type="match status" value="1"/>
</dbReference>
<dbReference type="RefSeq" id="WP_084235621.1">
    <property type="nucleotide sequence ID" value="NZ_FWXW01000012.1"/>
</dbReference>
<dbReference type="Pfam" id="PF13739">
    <property type="entry name" value="PdaC"/>
    <property type="match status" value="1"/>
</dbReference>
<dbReference type="EMBL" id="FWXW01000012">
    <property type="protein sequence ID" value="SMC87694.1"/>
    <property type="molecule type" value="Genomic_DNA"/>
</dbReference>
<accession>A0A1W2CRW0</accession>
<dbReference type="InterPro" id="IPR037126">
    <property type="entry name" value="PdaC/RsiV-like_sf"/>
</dbReference>
<dbReference type="InterPro" id="IPR021729">
    <property type="entry name" value="DUF3298"/>
</dbReference>
<dbReference type="OrthoDB" id="5637at2"/>
<dbReference type="Gene3D" id="3.90.640.20">
    <property type="entry name" value="Heat-shock cognate protein, ATPase"/>
    <property type="match status" value="1"/>
</dbReference>
<dbReference type="AlphaFoldDB" id="A0A1W2CRW0"/>
<feature type="domain" description="DUF3298" evidence="2">
    <location>
        <begin position="176"/>
        <end position="254"/>
    </location>
</feature>